<keyword evidence="3" id="KW-1185">Reference proteome</keyword>
<protein>
    <submittedName>
        <fullName evidence="2">Uncharacterized protein</fullName>
    </submittedName>
</protein>
<evidence type="ECO:0000313" key="3">
    <source>
        <dbReference type="Proteomes" id="UP000219522"/>
    </source>
</evidence>
<feature type="region of interest" description="Disordered" evidence="1">
    <location>
        <begin position="9"/>
        <end position="34"/>
    </location>
</feature>
<evidence type="ECO:0000313" key="2">
    <source>
        <dbReference type="EMBL" id="SOE81613.1"/>
    </source>
</evidence>
<dbReference type="EMBL" id="OCSU01000002">
    <property type="protein sequence ID" value="SOE81613.1"/>
    <property type="molecule type" value="Genomic_DNA"/>
</dbReference>
<gene>
    <name evidence="2" type="ORF">SAMN05446927_4902</name>
</gene>
<organism evidence="2 3">
    <name type="scientific">Caballeronia arationis</name>
    <dbReference type="NCBI Taxonomy" id="1777142"/>
    <lineage>
        <taxon>Bacteria</taxon>
        <taxon>Pseudomonadati</taxon>
        <taxon>Pseudomonadota</taxon>
        <taxon>Betaproteobacteria</taxon>
        <taxon>Burkholderiales</taxon>
        <taxon>Burkholderiaceae</taxon>
        <taxon>Caballeronia</taxon>
    </lineage>
</organism>
<evidence type="ECO:0000256" key="1">
    <source>
        <dbReference type="SAM" id="MobiDB-lite"/>
    </source>
</evidence>
<sequence length="265" mass="27282">MMDSVLEYVPPRFSRVRRPDSTAGKGRGTQRHSMQRPAFNVHAAAIRPRVGGSEGRVKRAASTEIDRDAPPIHGISLSSQIADDARTQGVPDDWLSVASVTSGIDGGPDARPNVGDAASPQIDAMAGHAQPGRHLAASVRGGHLTEGVTRAPKGHATVATASPLESAVAVPPGNSRNGAPLLHVTPPGDSAPDPWSSAWLEWSKSAQGHAGRGVPMTGRGSDAASASAITTTSLAHDAEFDDWTRVGAAGPNIATMNARGVWCAG</sequence>
<dbReference type="AlphaFoldDB" id="A0A7Z7N4W7"/>
<name>A0A7Z7N4W7_9BURK</name>
<dbReference type="Proteomes" id="UP000219522">
    <property type="component" value="Unassembled WGS sequence"/>
</dbReference>
<proteinExistence type="predicted"/>
<comment type="caution">
    <text evidence="2">The sequence shown here is derived from an EMBL/GenBank/DDBJ whole genome shotgun (WGS) entry which is preliminary data.</text>
</comment>
<reference evidence="2 3" key="1">
    <citation type="submission" date="2017-09" db="EMBL/GenBank/DDBJ databases">
        <authorList>
            <person name="Varghese N."/>
            <person name="Submissions S."/>
        </authorList>
    </citation>
    <scope>NUCLEOTIDE SEQUENCE [LARGE SCALE GENOMIC DNA]</scope>
    <source>
        <strain evidence="2 3">OK806</strain>
    </source>
</reference>
<accession>A0A7Z7N4W7</accession>